<sequence>MSEILPESSSKSPKTPLFDSPNKCILHNILSPPDTHIGILDSWNEPTPAQISTMSLDETRKTLLEAVKHITALTQMLRSERASAAHHTLQHKLLTFEMHEASQRYSVEINLIRQEVDRLLYELALPSNTLLTYQQHYQNIKRRLQKALSLLEPKKNSTKSLSAPASNNAAHIEKKEEITFNQEKPEQNSSNITQHSLMSPITFHSPESKQHNNHNTVKEVDTQWLSQISLKKKSKKSHLNVKRKYELRPRQSMLISPNISPHLRCS</sequence>
<gene>
    <name evidence="1" type="ORF">MERGE_000761</name>
</gene>
<proteinExistence type="predicted"/>
<evidence type="ECO:0000313" key="1">
    <source>
        <dbReference type="EMBL" id="QSL66382.1"/>
    </source>
</evidence>
<reference evidence="1" key="1">
    <citation type="submission" date="2020-06" db="EMBL/GenBank/DDBJ databases">
        <title>Genomes of multiple members of Pneumocystis genus reveal paths to human pathogen Pneumocystis jirovecii.</title>
        <authorList>
            <person name="Cisse O.H."/>
            <person name="Ma L."/>
            <person name="Dekker J."/>
            <person name="Khil P."/>
            <person name="Jo J."/>
            <person name="Brenchley J."/>
            <person name="Blair R."/>
            <person name="Pahar B."/>
            <person name="Chabe M."/>
            <person name="Van Rompay K.A."/>
            <person name="Keesler R."/>
            <person name="Sukura A."/>
            <person name="Hirsch V."/>
            <person name="Kutty G."/>
            <person name="Liu Y."/>
            <person name="Peng L."/>
            <person name="Chen J."/>
            <person name="Song J."/>
            <person name="Weissenbacher-Lang C."/>
            <person name="Xu J."/>
            <person name="Upham N.S."/>
            <person name="Stajich J.E."/>
            <person name="Cuomo C.A."/>
            <person name="Cushion M.T."/>
            <person name="Kovacs J.A."/>
        </authorList>
    </citation>
    <scope>NUCLEOTIDE SEQUENCE</scope>
    <source>
        <strain evidence="1">2A</strain>
    </source>
</reference>
<accession>A0A899G2I8</accession>
<dbReference type="EMBL" id="CP054542">
    <property type="protein sequence ID" value="QSL66382.1"/>
    <property type="molecule type" value="Genomic_DNA"/>
</dbReference>
<dbReference type="Proteomes" id="UP000663699">
    <property type="component" value="Chromosome 11"/>
</dbReference>
<protein>
    <submittedName>
        <fullName evidence="1">Uncharacterized protein</fullName>
    </submittedName>
</protein>
<evidence type="ECO:0000313" key="2">
    <source>
        <dbReference type="Proteomes" id="UP000663699"/>
    </source>
</evidence>
<keyword evidence="2" id="KW-1185">Reference proteome</keyword>
<name>A0A899G2I8_9ASCO</name>
<dbReference type="OrthoDB" id="5372178at2759"/>
<organism evidence="1 2">
    <name type="scientific">Pneumocystis wakefieldiae</name>
    <dbReference type="NCBI Taxonomy" id="38082"/>
    <lineage>
        <taxon>Eukaryota</taxon>
        <taxon>Fungi</taxon>
        <taxon>Dikarya</taxon>
        <taxon>Ascomycota</taxon>
        <taxon>Taphrinomycotina</taxon>
        <taxon>Pneumocystomycetes</taxon>
        <taxon>Pneumocystaceae</taxon>
        <taxon>Pneumocystis</taxon>
    </lineage>
</organism>
<dbReference type="AlphaFoldDB" id="A0A899G2I8"/>